<proteinExistence type="predicted"/>
<dbReference type="EMBL" id="NQMN01000002">
    <property type="protein sequence ID" value="PAF54869.1"/>
    <property type="molecule type" value="Genomic_DNA"/>
</dbReference>
<sequence>MLHLPILSYKKNRKKLFLFLLSTLTFSSLLPLIACSYREPGEPLKKGAAVYSKRTQNGNKPYTQINLYGYIDYTFSNYYPTYQDVEEFDGYDVVVRNSSEKSEDPKFDHFKVRGIFELGKISPEQVEIRKTWGMFAAKKEWIYKDSPIYNSLSDEQKKNFYLVDALEQTNEPEYQRFISLIKNEEDLKLNLRLSDEDQKVYDEYLKVRDYKNLNDMVAIRKEYSPWSDSFNYESVKQKLDLNNSDYIFIKDLSQFIRNKGTPTEYFLDGGLEIKNYKIDDINKTILVDWGWSPTTPFVNGSVNLAIQTGLPERFHSFLIPVEKGKIFNFNVFDWKMKRLTKT</sequence>
<evidence type="ECO:0008006" key="3">
    <source>
        <dbReference type="Google" id="ProtNLM"/>
    </source>
</evidence>
<keyword evidence="2" id="KW-1185">Reference proteome</keyword>
<evidence type="ECO:0000313" key="1">
    <source>
        <dbReference type="EMBL" id="PAF54869.1"/>
    </source>
</evidence>
<protein>
    <recommendedName>
        <fullName evidence="3">Lipoprotein</fullName>
    </recommendedName>
</protein>
<dbReference type="RefSeq" id="WP_084232864.1">
    <property type="nucleotide sequence ID" value="NZ_FWXE01000034.1"/>
</dbReference>
<organism evidence="1 2">
    <name type="scientific">Mycoplasmopsis agassizii</name>
    <dbReference type="NCBI Taxonomy" id="33922"/>
    <lineage>
        <taxon>Bacteria</taxon>
        <taxon>Bacillati</taxon>
        <taxon>Mycoplasmatota</taxon>
        <taxon>Mycoplasmoidales</taxon>
        <taxon>Metamycoplasmataceae</taxon>
        <taxon>Mycoplasmopsis</taxon>
    </lineage>
</organism>
<reference evidence="1" key="1">
    <citation type="submission" date="2017-08" db="EMBL/GenBank/DDBJ databases">
        <authorList>
            <person name="Alvarez-Ponce D."/>
            <person name="Weitzman C.L."/>
            <person name="Tillett R.L."/>
            <person name="Sandmeier F.C."/>
            <person name="Tracy C.R."/>
        </authorList>
    </citation>
    <scope>NUCLEOTIDE SEQUENCE [LARGE SCALE GENOMIC DNA]</scope>
    <source>
        <strain evidence="1">PS6</strain>
    </source>
</reference>
<gene>
    <name evidence="1" type="ORF">CJF60_03990</name>
</gene>
<comment type="caution">
    <text evidence="1">The sequence shown here is derived from an EMBL/GenBank/DDBJ whole genome shotgun (WGS) entry which is preliminary data.</text>
</comment>
<name>A0ABX4H4Q4_9BACT</name>
<evidence type="ECO:0000313" key="2">
    <source>
        <dbReference type="Proteomes" id="UP000217033"/>
    </source>
</evidence>
<accession>A0ABX4H4Q4</accession>
<dbReference type="Proteomes" id="UP000217033">
    <property type="component" value="Unassembled WGS sequence"/>
</dbReference>